<accession>A0ABU2FNX7</accession>
<proteinExistence type="predicted"/>
<dbReference type="InterPro" id="IPR029483">
    <property type="entry name" value="GH97_C"/>
</dbReference>
<feature type="region of interest" description="Disordered" evidence="1">
    <location>
        <begin position="1"/>
        <end position="21"/>
    </location>
</feature>
<dbReference type="InterPro" id="IPR029486">
    <property type="entry name" value="GH97_N"/>
</dbReference>
<gene>
    <name evidence="3" type="ORF">NDI86_10020</name>
</gene>
<dbReference type="PANTHER" id="PTHR35803:SF1">
    <property type="entry name" value="GLUCAN 1,4-ALPHA-GLUCOSIDASE SUSB"/>
    <property type="match status" value="1"/>
</dbReference>
<dbReference type="InterPro" id="IPR019563">
    <property type="entry name" value="GH97_catalytic"/>
</dbReference>
<feature type="region of interest" description="Disordered" evidence="1">
    <location>
        <begin position="36"/>
        <end position="57"/>
    </location>
</feature>
<dbReference type="InterPro" id="IPR005084">
    <property type="entry name" value="CBM6"/>
</dbReference>
<dbReference type="CDD" id="cd02795">
    <property type="entry name" value="CBM6-CBM35-CBM36_like"/>
    <property type="match status" value="1"/>
</dbReference>
<dbReference type="Pfam" id="PF14508">
    <property type="entry name" value="GH97_N"/>
    <property type="match status" value="1"/>
</dbReference>
<evidence type="ECO:0000259" key="2">
    <source>
        <dbReference type="PROSITE" id="PS51175"/>
    </source>
</evidence>
<dbReference type="Proteomes" id="UP001268864">
    <property type="component" value="Unassembled WGS sequence"/>
</dbReference>
<dbReference type="PANTHER" id="PTHR35803">
    <property type="entry name" value="GLUCAN 1,4-ALPHA-GLUCOSIDASE SUSB-RELATED"/>
    <property type="match status" value="1"/>
</dbReference>
<comment type="caution">
    <text evidence="3">The sequence shown here is derived from an EMBL/GenBank/DDBJ whole genome shotgun (WGS) entry which is preliminary data.</text>
</comment>
<dbReference type="Gene3D" id="2.60.120.260">
    <property type="entry name" value="Galactose-binding domain-like"/>
    <property type="match status" value="1"/>
</dbReference>
<evidence type="ECO:0000256" key="1">
    <source>
        <dbReference type="SAM" id="MobiDB-lite"/>
    </source>
</evidence>
<keyword evidence="4" id="KW-1185">Reference proteome</keyword>
<organism evidence="3 4">
    <name type="scientific">Haloarcula onubensis</name>
    <dbReference type="NCBI Taxonomy" id="2950539"/>
    <lineage>
        <taxon>Archaea</taxon>
        <taxon>Methanobacteriati</taxon>
        <taxon>Methanobacteriota</taxon>
        <taxon>Stenosarchaea group</taxon>
        <taxon>Halobacteria</taxon>
        <taxon>Halobacteriales</taxon>
        <taxon>Haloarculaceae</taxon>
        <taxon>Haloarcula</taxon>
    </lineage>
</organism>
<dbReference type="RefSeq" id="WP_310900291.1">
    <property type="nucleotide sequence ID" value="NZ_JAMQOS010000003.1"/>
</dbReference>
<dbReference type="PROSITE" id="PS51175">
    <property type="entry name" value="CBM6"/>
    <property type="match status" value="1"/>
</dbReference>
<evidence type="ECO:0000313" key="4">
    <source>
        <dbReference type="Proteomes" id="UP001268864"/>
    </source>
</evidence>
<dbReference type="Pfam" id="PF10566">
    <property type="entry name" value="Glyco_hydro_97"/>
    <property type="match status" value="1"/>
</dbReference>
<dbReference type="InterPro" id="IPR008979">
    <property type="entry name" value="Galactose-bd-like_sf"/>
</dbReference>
<dbReference type="GO" id="GO:0016787">
    <property type="term" value="F:hydrolase activity"/>
    <property type="evidence" value="ECO:0007669"/>
    <property type="project" value="UniProtKB-KW"/>
</dbReference>
<dbReference type="InterPro" id="IPR052720">
    <property type="entry name" value="Glycosyl_hydrolase_97"/>
</dbReference>
<feature type="region of interest" description="Disordered" evidence="1">
    <location>
        <begin position="209"/>
        <end position="245"/>
    </location>
</feature>
<dbReference type="Pfam" id="PF14509">
    <property type="entry name" value="GH97_C"/>
    <property type="match status" value="1"/>
</dbReference>
<keyword evidence="3" id="KW-0378">Hydrolase</keyword>
<dbReference type="InterPro" id="IPR013785">
    <property type="entry name" value="Aldolase_TIM"/>
</dbReference>
<dbReference type="InterPro" id="IPR014718">
    <property type="entry name" value="GH-type_carb-bd"/>
</dbReference>
<feature type="compositionally biased region" description="Basic and acidic residues" evidence="1">
    <location>
        <begin position="211"/>
        <end position="223"/>
    </location>
</feature>
<protein>
    <submittedName>
        <fullName evidence="3">Glycoside hydrolase family 97 catalytic domain-containing protein</fullName>
    </submittedName>
</protein>
<dbReference type="Gene3D" id="3.20.20.70">
    <property type="entry name" value="Aldolase class I"/>
    <property type="match status" value="2"/>
</dbReference>
<dbReference type="Gene3D" id="2.70.98.10">
    <property type="match status" value="1"/>
</dbReference>
<reference evidence="3 4" key="1">
    <citation type="submission" date="2022-06" db="EMBL/GenBank/DDBJ databases">
        <title>Halomicroarcula sp. a new haloarchaeum isolate from saline soil.</title>
        <authorList>
            <person name="Strakova D."/>
            <person name="Galisteo C."/>
            <person name="Sanchez-Porro C."/>
            <person name="Ventosa A."/>
        </authorList>
    </citation>
    <scope>NUCLEOTIDE SEQUENCE [LARGE SCALE GENOMIC DNA]</scope>
    <source>
        <strain evidence="3 4">S3CR25-11</strain>
    </source>
</reference>
<sequence length="1046" mass="112259">MTDDNRSCGSRSDHCRPDGGTKTLLTAAAFSREVSPATAAAVTTGNDSPRQRVRSPDGRIAVTVDVTDGVPTYSVAVAETTYVEPSGIGFDFRNQPAFGASHEAAPEVRVTGAERGSGTESWEPVVDQYDRVNATYRSLRLGLAETADPGRAATLELRVFDDGFGFRTVFSTDFGHEDGQFVLTGENTAFDFAEDYDCWWIENRFSQPEGEPGRFEDEYRETPLSELPSGRRSQLPGGAGTRRGVHTPLTIDAGELYLSVHEAALTDYATLSLAPDGDGATTLSAELAPLPDGTKVSARAPHVTPWRTVQVGDSPGDLLESSLVPLLNDDVDESALPASAEGPDTDWITPKKYVGIWWMMIAGAANWQYRSDADLAADDIDPGKYIHGARTERMKRYLQFASDNGVDSVLAEGWNEGWEDFPGPAGDALDFSVDGSTPDFDLAGVTAFGQSLSPAVEMTMHNETAGNVVNYEAQLADDIFGDYEAEAIRSVKTGYVSDPGLGFEDNAEPTHNHHCQLAVNHQELVARRGGASRQLLERHESDKPTGKRRTYPHLAASEVLKAQEYDGFGRLGSDVGEGHHVTLPFTRMLAGPISYQPGLFDIRLDGTASGRVRTTRAKQLAMYPTYNAGMQMLADRIEAYVSPEFEVGQLLQAQSGALDGLVTADTWRNAFGAHYVPMDPNRAEPGASVSFTVRDVPSAGEYDLHLRYASDGDANTPRVRHNGGPQATLRVDGETTTIAPDYTGYWDQWEVFTTTVSLSAGDNTVALELQYDDEGSQFRGDVGGFNLDAVAVTEVGEPSPVPAEYEGYTPEAENFETLPAFDFLEAVPAGGWDDTRVVDAEIGDYSVVARRAGEEWFLGAMTDECRRVLDVPLDFLGPDDADAGGPSLVAEIYTDGVGASAADTADEVHISRALVDHETALVASMARTGGTAVRIRPANAGELQDLPEYERPTGAFDASIDAEQAVGAPLAAVTGRNDTDTVGGATLELLVDGEVVESRTVRLPAGATDAPVRFEGGVETPGEYDVTVRRGDGTVLASETVSVSHR</sequence>
<evidence type="ECO:0000313" key="3">
    <source>
        <dbReference type="EMBL" id="MDS0282459.1"/>
    </source>
</evidence>
<feature type="compositionally biased region" description="Basic and acidic residues" evidence="1">
    <location>
        <begin position="1"/>
        <end position="19"/>
    </location>
</feature>
<dbReference type="EMBL" id="JAMQOS010000003">
    <property type="protein sequence ID" value="MDS0282459.1"/>
    <property type="molecule type" value="Genomic_DNA"/>
</dbReference>
<feature type="domain" description="CBM6" evidence="2">
    <location>
        <begin position="649"/>
        <end position="793"/>
    </location>
</feature>
<dbReference type="SUPFAM" id="SSF49785">
    <property type="entry name" value="Galactose-binding domain-like"/>
    <property type="match status" value="1"/>
</dbReference>
<name>A0ABU2FNX7_9EURY</name>